<organism evidence="3 4">
    <name type="scientific">Actinomycetospora atypica</name>
    <dbReference type="NCBI Taxonomy" id="1290095"/>
    <lineage>
        <taxon>Bacteria</taxon>
        <taxon>Bacillati</taxon>
        <taxon>Actinomycetota</taxon>
        <taxon>Actinomycetes</taxon>
        <taxon>Pseudonocardiales</taxon>
        <taxon>Pseudonocardiaceae</taxon>
        <taxon>Actinomycetospora</taxon>
    </lineage>
</organism>
<accession>A0ABV9YGZ3</accession>
<evidence type="ECO:0000256" key="2">
    <source>
        <dbReference type="SAM" id="SignalP"/>
    </source>
</evidence>
<dbReference type="SMART" id="SM01260">
    <property type="entry name" value="LANC_like"/>
    <property type="match status" value="1"/>
</dbReference>
<protein>
    <submittedName>
        <fullName evidence="3">Lanthionine synthetase LanC family protein</fullName>
    </submittedName>
</protein>
<dbReference type="SUPFAM" id="SSF48208">
    <property type="entry name" value="Six-hairpin glycosidases"/>
    <property type="match status" value="1"/>
</dbReference>
<dbReference type="InterPro" id="IPR007822">
    <property type="entry name" value="LANC-like"/>
</dbReference>
<dbReference type="EMBL" id="JBHSIV010000006">
    <property type="protein sequence ID" value="MFC5062090.1"/>
    <property type="molecule type" value="Genomic_DNA"/>
</dbReference>
<dbReference type="Proteomes" id="UP001595947">
    <property type="component" value="Unassembled WGS sequence"/>
</dbReference>
<feature type="region of interest" description="Disordered" evidence="1">
    <location>
        <begin position="20"/>
        <end position="41"/>
    </location>
</feature>
<gene>
    <name evidence="3" type="ORF">ACFPBZ_07730</name>
</gene>
<dbReference type="SUPFAM" id="SSF158745">
    <property type="entry name" value="LanC-like"/>
    <property type="match status" value="1"/>
</dbReference>
<reference evidence="4" key="1">
    <citation type="journal article" date="2019" name="Int. J. Syst. Evol. Microbiol.">
        <title>The Global Catalogue of Microorganisms (GCM) 10K type strain sequencing project: providing services to taxonomists for standard genome sequencing and annotation.</title>
        <authorList>
            <consortium name="The Broad Institute Genomics Platform"/>
            <consortium name="The Broad Institute Genome Sequencing Center for Infectious Disease"/>
            <person name="Wu L."/>
            <person name="Ma J."/>
        </authorList>
    </citation>
    <scope>NUCLEOTIDE SEQUENCE [LARGE SCALE GENOMIC DNA]</scope>
    <source>
        <strain evidence="4">CGMCC 4.7093</strain>
    </source>
</reference>
<dbReference type="InterPro" id="IPR008928">
    <property type="entry name" value="6-hairpin_glycosidase_sf"/>
</dbReference>
<keyword evidence="4" id="KW-1185">Reference proteome</keyword>
<evidence type="ECO:0000313" key="3">
    <source>
        <dbReference type="EMBL" id="MFC5062090.1"/>
    </source>
</evidence>
<dbReference type="RefSeq" id="WP_378035440.1">
    <property type="nucleotide sequence ID" value="NZ_JBHSIV010000006.1"/>
</dbReference>
<dbReference type="PROSITE" id="PS51257">
    <property type="entry name" value="PROKAR_LIPOPROTEIN"/>
    <property type="match status" value="1"/>
</dbReference>
<sequence length="492" mass="50655">MTRVLLLVVVLALAAGCSTTAGAGSGGSGGPSPSPVAASAPADVARGVDALVAAAEEHPGGGRAWASVIQAPHRQVDRDVGAAGIAAGLLAVAEGAPDAAVRDRALDTARDAADFLVAAQRGPGRFPDYVDPGPDGGEWAPAGYAYSSYDDGAAGVADLLWSVGERTGEQRYRDVALDAAAWLVERAEDVPGAPACPAVCRWAWSDDGEPSYRNGMGEGQAGIVYALSVLAERSGDRRLAEYAAGGGAYLLTQQGPDGGMPERADVSARNTGFLSGAAGAAFSFLRLYQATGEQRFRDGASRALEFLDRSAVEDRGGRTWPIWVDPTGAVGNPRRATGMEEGAAGIGWVSLQAAAILDDDAHRERAEAAGRWLLAVADTRDGGTSWPEFEGASTTHLSTNSGAAGTGWYLDTLGRVTGETSYRDAAVGAQRFLAGAQLPDGSWPSNLTDGRPRLVGEPSWHWGTAGVLGFLTRMSGGPMDTPAMQPPLVPLG</sequence>
<dbReference type="Gene3D" id="1.50.10.20">
    <property type="match status" value="2"/>
</dbReference>
<evidence type="ECO:0000256" key="1">
    <source>
        <dbReference type="SAM" id="MobiDB-lite"/>
    </source>
</evidence>
<keyword evidence="2" id="KW-0732">Signal</keyword>
<feature type="chain" id="PRO_5047185756" evidence="2">
    <location>
        <begin position="24"/>
        <end position="492"/>
    </location>
</feature>
<dbReference type="Pfam" id="PF05147">
    <property type="entry name" value="LANC_like"/>
    <property type="match status" value="1"/>
</dbReference>
<proteinExistence type="predicted"/>
<evidence type="ECO:0000313" key="4">
    <source>
        <dbReference type="Proteomes" id="UP001595947"/>
    </source>
</evidence>
<feature type="signal peptide" evidence="2">
    <location>
        <begin position="1"/>
        <end position="23"/>
    </location>
</feature>
<name>A0ABV9YGZ3_9PSEU</name>
<comment type="caution">
    <text evidence="3">The sequence shown here is derived from an EMBL/GenBank/DDBJ whole genome shotgun (WGS) entry which is preliminary data.</text>
</comment>